<dbReference type="GO" id="GO:0005737">
    <property type="term" value="C:cytoplasm"/>
    <property type="evidence" value="ECO:0007669"/>
    <property type="project" value="TreeGrafter"/>
</dbReference>
<gene>
    <name evidence="5" type="ORF">DXB93_02660</name>
</gene>
<evidence type="ECO:0000256" key="3">
    <source>
        <dbReference type="ARBA" id="ARBA00022723"/>
    </source>
</evidence>
<reference evidence="5 6" key="1">
    <citation type="submission" date="2018-08" db="EMBL/GenBank/DDBJ databases">
        <title>A genome reference for cultivated species of the human gut microbiota.</title>
        <authorList>
            <person name="Zou Y."/>
            <person name="Xue W."/>
            <person name="Luo G."/>
        </authorList>
    </citation>
    <scope>NUCLEOTIDE SEQUENCE [LARGE SCALE GENOMIC DNA]</scope>
    <source>
        <strain evidence="5 6">OM06-4</strain>
    </source>
</reference>
<dbReference type="PANTHER" id="PTHR13799">
    <property type="entry name" value="NGG1 INTERACTING FACTOR 3"/>
    <property type="match status" value="1"/>
</dbReference>
<sequence>MNTVKIINYLESIFPLNLQMSWDKCGIQVGDCNQQVTSIMVALNADIESLQKAIDQNCQMLVTHHPFLLEEIMNLDFHNHHGKFIEMAIKNNILVYSLHTCLDRGKDGISMNDWLINALGVHDVSCYDEFQVGKMALLNQPCMTSELVKKVKDTFNVPVRLAGKEVEIKTIAICGGSGADDLEQLAGRVDAYITGDSKHRHAKYALDHDIVLIDVPHHLEVIMEKRLASLLSNLGITVKEANSQDYYSYY</sequence>
<dbReference type="RefSeq" id="WP_117580401.1">
    <property type="nucleotide sequence ID" value="NZ_QUSL01000002.1"/>
</dbReference>
<comment type="similarity">
    <text evidence="1">Belongs to the GTP cyclohydrolase I type 2/NIF3 family.</text>
</comment>
<evidence type="ECO:0000256" key="4">
    <source>
        <dbReference type="PIRSR" id="PIRSR602678-1"/>
    </source>
</evidence>
<feature type="binding site" evidence="4">
    <location>
        <position position="103"/>
    </location>
    <ligand>
        <name>a divalent metal cation</name>
        <dbReference type="ChEBI" id="CHEBI:60240"/>
        <label>1</label>
    </ligand>
</feature>
<keyword evidence="3 4" id="KW-0479">Metal-binding</keyword>
<dbReference type="SUPFAM" id="SSF102705">
    <property type="entry name" value="NIF3 (NGG1p interacting factor 3)-like"/>
    <property type="match status" value="1"/>
</dbReference>
<feature type="binding site" evidence="4">
    <location>
        <position position="64"/>
    </location>
    <ligand>
        <name>a divalent metal cation</name>
        <dbReference type="ChEBI" id="CHEBI:60240"/>
        <label>2</label>
    </ligand>
</feature>
<name>A0A3E3EGN1_9FIRM</name>
<dbReference type="Proteomes" id="UP000261032">
    <property type="component" value="Unassembled WGS sequence"/>
</dbReference>
<dbReference type="InterPro" id="IPR036069">
    <property type="entry name" value="DUF34/NIF3_sf"/>
</dbReference>
<dbReference type="InterPro" id="IPR002678">
    <property type="entry name" value="DUF34/NIF3"/>
</dbReference>
<dbReference type="AlphaFoldDB" id="A0A3E3EGN1"/>
<dbReference type="GO" id="GO:0046872">
    <property type="term" value="F:metal ion binding"/>
    <property type="evidence" value="ECO:0007669"/>
    <property type="project" value="UniProtKB-KW"/>
</dbReference>
<accession>A0A3E3EGN1</accession>
<comment type="caution">
    <text evidence="5">The sequence shown here is derived from an EMBL/GenBank/DDBJ whole genome shotgun (WGS) entry which is preliminary data.</text>
</comment>
<feature type="binding site" evidence="4">
    <location>
        <position position="220"/>
    </location>
    <ligand>
        <name>a divalent metal cation</name>
        <dbReference type="ChEBI" id="CHEBI:60240"/>
        <label>1</label>
    </ligand>
</feature>
<evidence type="ECO:0000313" key="5">
    <source>
        <dbReference type="EMBL" id="RGD87084.1"/>
    </source>
</evidence>
<protein>
    <recommendedName>
        <fullName evidence="2">GTP cyclohydrolase 1 type 2 homolog</fullName>
    </recommendedName>
</protein>
<dbReference type="EMBL" id="QUSL01000002">
    <property type="protein sequence ID" value="RGD87084.1"/>
    <property type="molecule type" value="Genomic_DNA"/>
</dbReference>
<dbReference type="Gene3D" id="3.40.1390.30">
    <property type="entry name" value="NIF3 (NGG1p interacting factor 3)-like"/>
    <property type="match status" value="2"/>
</dbReference>
<feature type="binding site" evidence="4">
    <location>
        <position position="217"/>
    </location>
    <ligand>
        <name>a divalent metal cation</name>
        <dbReference type="ChEBI" id="CHEBI:60240"/>
        <label>1</label>
    </ligand>
</feature>
<dbReference type="Pfam" id="PF01784">
    <property type="entry name" value="DUF34_NIF3"/>
    <property type="match status" value="1"/>
</dbReference>
<feature type="binding site" evidence="4">
    <location>
        <position position="65"/>
    </location>
    <ligand>
        <name>a divalent metal cation</name>
        <dbReference type="ChEBI" id="CHEBI:60240"/>
        <label>1</label>
    </ligand>
</feature>
<proteinExistence type="inferred from homology"/>
<evidence type="ECO:0000256" key="1">
    <source>
        <dbReference type="ARBA" id="ARBA00006964"/>
    </source>
</evidence>
<evidence type="ECO:0000313" key="6">
    <source>
        <dbReference type="Proteomes" id="UP000261032"/>
    </source>
</evidence>
<dbReference type="NCBIfam" id="TIGR00486">
    <property type="entry name" value="YbgI_SA1388"/>
    <property type="match status" value="1"/>
</dbReference>
<organism evidence="5 6">
    <name type="scientific">Thomasclavelia ramosa</name>
    <dbReference type="NCBI Taxonomy" id="1547"/>
    <lineage>
        <taxon>Bacteria</taxon>
        <taxon>Bacillati</taxon>
        <taxon>Bacillota</taxon>
        <taxon>Erysipelotrichia</taxon>
        <taxon>Erysipelotrichales</taxon>
        <taxon>Coprobacillaceae</taxon>
        <taxon>Thomasclavelia</taxon>
    </lineage>
</organism>
<evidence type="ECO:0000256" key="2">
    <source>
        <dbReference type="ARBA" id="ARBA00022112"/>
    </source>
</evidence>
<dbReference type="FunFam" id="3.40.1390.30:FF:000001">
    <property type="entry name" value="GTP cyclohydrolase 1 type 2"/>
    <property type="match status" value="1"/>
</dbReference>
<dbReference type="PANTHER" id="PTHR13799:SF14">
    <property type="entry name" value="GTP CYCLOHYDROLASE 1 TYPE 2 HOMOLOG"/>
    <property type="match status" value="1"/>
</dbReference>